<evidence type="ECO:0000259" key="2">
    <source>
        <dbReference type="SMART" id="SM01007"/>
    </source>
</evidence>
<keyword evidence="4" id="KW-1185">Reference proteome</keyword>
<gene>
    <name evidence="3" type="ORF">PHY01_03100</name>
</gene>
<name>A0A4Y3WGA2_9PSEU</name>
<comment type="caution">
    <text evidence="3">The sequence shown here is derived from an EMBL/GenBank/DDBJ whole genome shotgun (WGS) entry which is preliminary data.</text>
</comment>
<comment type="similarity">
    <text evidence="1">Belongs to the aldolase class II family.</text>
</comment>
<dbReference type="EMBL" id="BJNG01000003">
    <property type="protein sequence ID" value="GEC18027.1"/>
    <property type="molecule type" value="Genomic_DNA"/>
</dbReference>
<reference evidence="3 4" key="1">
    <citation type="submission" date="2019-06" db="EMBL/GenBank/DDBJ databases">
        <title>Whole genome shotgun sequence of Pseudonocardia hydrocarbonoxydans NBRC 14498.</title>
        <authorList>
            <person name="Hosoyama A."/>
            <person name="Uohara A."/>
            <person name="Ohji S."/>
            <person name="Ichikawa N."/>
        </authorList>
    </citation>
    <scope>NUCLEOTIDE SEQUENCE [LARGE SCALE GENOMIC DNA]</scope>
    <source>
        <strain evidence="3 4">NBRC 14498</strain>
    </source>
</reference>
<dbReference type="Proteomes" id="UP000320338">
    <property type="component" value="Unassembled WGS sequence"/>
</dbReference>
<evidence type="ECO:0000313" key="4">
    <source>
        <dbReference type="Proteomes" id="UP000320338"/>
    </source>
</evidence>
<dbReference type="PANTHER" id="PTHR10672">
    <property type="entry name" value="ADDUCIN"/>
    <property type="match status" value="1"/>
</dbReference>
<sequence length="232" mass="24420">MNTLQCGGVDAAARSVRIAARSLSRAGLVHAYGHVSVRLDADTFLVCPPVPMGLVPAGVPCTRVPVRGQLPAGVLGEVRLHQSVYARRADVGAVCRIQSPQVMALSALRRVPRARHGFGCYLAPRVALWDDVQLLRDTAAADALADELGDGAAIVMRGNGAVVVGSSIERAVVLSWYLEDAARVELEVHRAGAADSAPVIPDDEAARRAVWSGGIAERMWAHLTAADPESAP</sequence>
<feature type="domain" description="Class II aldolase/adducin N-terminal" evidence="2">
    <location>
        <begin position="14"/>
        <end position="186"/>
    </location>
</feature>
<dbReference type="GO" id="GO:0051015">
    <property type="term" value="F:actin filament binding"/>
    <property type="evidence" value="ECO:0007669"/>
    <property type="project" value="TreeGrafter"/>
</dbReference>
<dbReference type="SUPFAM" id="SSF53639">
    <property type="entry name" value="AraD/HMP-PK domain-like"/>
    <property type="match status" value="1"/>
</dbReference>
<evidence type="ECO:0000313" key="3">
    <source>
        <dbReference type="EMBL" id="GEC18027.1"/>
    </source>
</evidence>
<organism evidence="3 4">
    <name type="scientific">Pseudonocardia hydrocarbonoxydans</name>
    <dbReference type="NCBI Taxonomy" id="76726"/>
    <lineage>
        <taxon>Bacteria</taxon>
        <taxon>Bacillati</taxon>
        <taxon>Actinomycetota</taxon>
        <taxon>Actinomycetes</taxon>
        <taxon>Pseudonocardiales</taxon>
        <taxon>Pseudonocardiaceae</taxon>
        <taxon>Pseudonocardia</taxon>
    </lineage>
</organism>
<dbReference type="Gene3D" id="3.40.225.10">
    <property type="entry name" value="Class II aldolase/adducin N-terminal domain"/>
    <property type="match status" value="1"/>
</dbReference>
<dbReference type="RefSeq" id="WP_218029966.1">
    <property type="nucleotide sequence ID" value="NZ_BAAARZ010000002.1"/>
</dbReference>
<dbReference type="SMART" id="SM01007">
    <property type="entry name" value="Aldolase_II"/>
    <property type="match status" value="1"/>
</dbReference>
<dbReference type="InterPro" id="IPR051017">
    <property type="entry name" value="Aldolase-II_Adducin_sf"/>
</dbReference>
<dbReference type="GO" id="GO:0005856">
    <property type="term" value="C:cytoskeleton"/>
    <property type="evidence" value="ECO:0007669"/>
    <property type="project" value="TreeGrafter"/>
</dbReference>
<dbReference type="Pfam" id="PF00596">
    <property type="entry name" value="Aldolase_II"/>
    <property type="match status" value="1"/>
</dbReference>
<dbReference type="AlphaFoldDB" id="A0A4Y3WGA2"/>
<proteinExistence type="inferred from homology"/>
<dbReference type="PANTHER" id="PTHR10672:SF3">
    <property type="entry name" value="PROTEIN HU-LI TAI SHAO"/>
    <property type="match status" value="1"/>
</dbReference>
<dbReference type="InterPro" id="IPR001303">
    <property type="entry name" value="Aldolase_II/adducin_N"/>
</dbReference>
<evidence type="ECO:0000256" key="1">
    <source>
        <dbReference type="ARBA" id="ARBA00037961"/>
    </source>
</evidence>
<protein>
    <recommendedName>
        <fullName evidence="2">Class II aldolase/adducin N-terminal domain-containing protein</fullName>
    </recommendedName>
</protein>
<accession>A0A4Y3WGA2</accession>
<dbReference type="InterPro" id="IPR036409">
    <property type="entry name" value="Aldolase_II/adducin_N_sf"/>
</dbReference>